<dbReference type="SMART" id="SM00490">
    <property type="entry name" value="HELICc"/>
    <property type="match status" value="1"/>
</dbReference>
<dbReference type="EC" id="5.6.2.4" evidence="7"/>
<feature type="compositionally biased region" description="Low complexity" evidence="8">
    <location>
        <begin position="1"/>
        <end position="10"/>
    </location>
</feature>
<reference evidence="11" key="1">
    <citation type="journal article" date="2023" name="Mol. Phylogenet. Evol.">
        <title>Genome-scale phylogeny and comparative genomics of the fungal order Sordariales.</title>
        <authorList>
            <person name="Hensen N."/>
            <person name="Bonometti L."/>
            <person name="Westerberg I."/>
            <person name="Brannstrom I.O."/>
            <person name="Guillou S."/>
            <person name="Cros-Aarteil S."/>
            <person name="Calhoun S."/>
            <person name="Haridas S."/>
            <person name="Kuo A."/>
            <person name="Mondo S."/>
            <person name="Pangilinan J."/>
            <person name="Riley R."/>
            <person name="LaButti K."/>
            <person name="Andreopoulos B."/>
            <person name="Lipzen A."/>
            <person name="Chen C."/>
            <person name="Yan M."/>
            <person name="Daum C."/>
            <person name="Ng V."/>
            <person name="Clum A."/>
            <person name="Steindorff A."/>
            <person name="Ohm R.A."/>
            <person name="Martin F."/>
            <person name="Silar P."/>
            <person name="Natvig D.O."/>
            <person name="Lalanne C."/>
            <person name="Gautier V."/>
            <person name="Ament-Velasquez S.L."/>
            <person name="Kruys A."/>
            <person name="Hutchinson M.I."/>
            <person name="Powell A.J."/>
            <person name="Barry K."/>
            <person name="Miller A.N."/>
            <person name="Grigoriev I.V."/>
            <person name="Debuchy R."/>
            <person name="Gladieux P."/>
            <person name="Hiltunen Thoren M."/>
            <person name="Johannesson H."/>
        </authorList>
    </citation>
    <scope>NUCLEOTIDE SEQUENCE</scope>
    <source>
        <strain evidence="11">PSN309</strain>
    </source>
</reference>
<dbReference type="GO" id="GO:0005524">
    <property type="term" value="F:ATP binding"/>
    <property type="evidence" value="ECO:0007669"/>
    <property type="project" value="UniProtKB-KW"/>
</dbReference>
<protein>
    <recommendedName>
        <fullName evidence="7">DNA 3'-5' helicase</fullName>
        <ecNumber evidence="7">5.6.2.4</ecNumber>
    </recommendedName>
</protein>
<keyword evidence="12" id="KW-1185">Reference proteome</keyword>
<dbReference type="Pfam" id="PF00270">
    <property type="entry name" value="DEAD"/>
    <property type="match status" value="1"/>
</dbReference>
<evidence type="ECO:0000259" key="10">
    <source>
        <dbReference type="PROSITE" id="PS51194"/>
    </source>
</evidence>
<keyword evidence="3" id="KW-0378">Hydrolase</keyword>
<reference evidence="11" key="2">
    <citation type="submission" date="2023-05" db="EMBL/GenBank/DDBJ databases">
        <authorList>
            <consortium name="Lawrence Berkeley National Laboratory"/>
            <person name="Steindorff A."/>
            <person name="Hensen N."/>
            <person name="Bonometti L."/>
            <person name="Westerberg I."/>
            <person name="Brannstrom I.O."/>
            <person name="Guillou S."/>
            <person name="Cros-Aarteil S."/>
            <person name="Calhoun S."/>
            <person name="Haridas S."/>
            <person name="Kuo A."/>
            <person name="Mondo S."/>
            <person name="Pangilinan J."/>
            <person name="Riley R."/>
            <person name="Labutti K."/>
            <person name="Andreopoulos B."/>
            <person name="Lipzen A."/>
            <person name="Chen C."/>
            <person name="Yanf M."/>
            <person name="Daum C."/>
            <person name="Ng V."/>
            <person name="Clum A."/>
            <person name="Ohm R."/>
            <person name="Martin F."/>
            <person name="Silar P."/>
            <person name="Natvig D."/>
            <person name="Lalanne C."/>
            <person name="Gautier V."/>
            <person name="Ament-Velasquez S.L."/>
            <person name="Kruys A."/>
            <person name="Hutchinson M.I."/>
            <person name="Powell A.J."/>
            <person name="Barry K."/>
            <person name="Miller A.N."/>
            <person name="Grigoriev I.V."/>
            <person name="Debuchy R."/>
            <person name="Gladieux P."/>
            <person name="Thoren M.H."/>
            <person name="Johannesson H."/>
        </authorList>
    </citation>
    <scope>NUCLEOTIDE SEQUENCE</scope>
    <source>
        <strain evidence="11">PSN309</strain>
    </source>
</reference>
<dbReference type="GO" id="GO:0005634">
    <property type="term" value="C:nucleus"/>
    <property type="evidence" value="ECO:0007669"/>
    <property type="project" value="TreeGrafter"/>
</dbReference>
<dbReference type="GO" id="GO:0016787">
    <property type="term" value="F:hydrolase activity"/>
    <property type="evidence" value="ECO:0007669"/>
    <property type="project" value="UniProtKB-KW"/>
</dbReference>
<dbReference type="AlphaFoldDB" id="A0AAN6WNP2"/>
<evidence type="ECO:0000259" key="9">
    <source>
        <dbReference type="PROSITE" id="PS51192"/>
    </source>
</evidence>
<feature type="domain" description="Helicase ATP-binding" evidence="9">
    <location>
        <begin position="108"/>
        <end position="289"/>
    </location>
</feature>
<dbReference type="InterPro" id="IPR004589">
    <property type="entry name" value="DNA_helicase_ATP-dep_RecQ"/>
</dbReference>
<dbReference type="PROSITE" id="PS51194">
    <property type="entry name" value="HELICASE_CTER"/>
    <property type="match status" value="1"/>
</dbReference>
<comment type="similarity">
    <text evidence="1">Belongs to the helicase family. RecQ subfamily.</text>
</comment>
<dbReference type="GO" id="GO:0005737">
    <property type="term" value="C:cytoplasm"/>
    <property type="evidence" value="ECO:0007669"/>
    <property type="project" value="TreeGrafter"/>
</dbReference>
<dbReference type="GO" id="GO:0003676">
    <property type="term" value="F:nucleic acid binding"/>
    <property type="evidence" value="ECO:0007669"/>
    <property type="project" value="InterPro"/>
</dbReference>
<dbReference type="InterPro" id="IPR014001">
    <property type="entry name" value="Helicase_ATP-bd"/>
</dbReference>
<evidence type="ECO:0000256" key="4">
    <source>
        <dbReference type="ARBA" id="ARBA00022806"/>
    </source>
</evidence>
<dbReference type="GO" id="GO:0005694">
    <property type="term" value="C:chromosome"/>
    <property type="evidence" value="ECO:0007669"/>
    <property type="project" value="TreeGrafter"/>
</dbReference>
<dbReference type="SUPFAM" id="SSF52540">
    <property type="entry name" value="P-loop containing nucleoside triphosphate hydrolases"/>
    <property type="match status" value="1"/>
</dbReference>
<dbReference type="SMART" id="SM00487">
    <property type="entry name" value="DEXDc"/>
    <property type="match status" value="1"/>
</dbReference>
<dbReference type="GO" id="GO:0000724">
    <property type="term" value="P:double-strand break repair via homologous recombination"/>
    <property type="evidence" value="ECO:0007669"/>
    <property type="project" value="TreeGrafter"/>
</dbReference>
<evidence type="ECO:0000256" key="8">
    <source>
        <dbReference type="SAM" id="MobiDB-lite"/>
    </source>
</evidence>
<dbReference type="PANTHER" id="PTHR13710">
    <property type="entry name" value="DNA HELICASE RECQ FAMILY MEMBER"/>
    <property type="match status" value="1"/>
</dbReference>
<comment type="caution">
    <text evidence="11">The sequence shown here is derived from an EMBL/GenBank/DDBJ whole genome shotgun (WGS) entry which is preliminary data.</text>
</comment>
<evidence type="ECO:0000256" key="3">
    <source>
        <dbReference type="ARBA" id="ARBA00022801"/>
    </source>
</evidence>
<evidence type="ECO:0000313" key="11">
    <source>
        <dbReference type="EMBL" id="KAK4183527.1"/>
    </source>
</evidence>
<dbReference type="PROSITE" id="PS51192">
    <property type="entry name" value="HELICASE_ATP_BIND_1"/>
    <property type="match status" value="1"/>
</dbReference>
<evidence type="ECO:0000256" key="2">
    <source>
        <dbReference type="ARBA" id="ARBA00022741"/>
    </source>
</evidence>
<comment type="catalytic activity">
    <reaction evidence="6">
        <text>Couples ATP hydrolysis with the unwinding of duplex DNA by translocating in the 3'-5' direction.</text>
        <dbReference type="EC" id="5.6.2.4"/>
    </reaction>
</comment>
<feature type="domain" description="Helicase C-terminal" evidence="10">
    <location>
        <begin position="313"/>
        <end position="459"/>
    </location>
</feature>
<dbReference type="EMBL" id="MU864542">
    <property type="protein sequence ID" value="KAK4183527.1"/>
    <property type="molecule type" value="Genomic_DNA"/>
</dbReference>
<dbReference type="NCBIfam" id="TIGR00614">
    <property type="entry name" value="recQ_fam"/>
    <property type="match status" value="1"/>
</dbReference>
<organism evidence="11 12">
    <name type="scientific">Podospora australis</name>
    <dbReference type="NCBI Taxonomy" id="1536484"/>
    <lineage>
        <taxon>Eukaryota</taxon>
        <taxon>Fungi</taxon>
        <taxon>Dikarya</taxon>
        <taxon>Ascomycota</taxon>
        <taxon>Pezizomycotina</taxon>
        <taxon>Sordariomycetes</taxon>
        <taxon>Sordariomycetidae</taxon>
        <taxon>Sordariales</taxon>
        <taxon>Podosporaceae</taxon>
        <taxon>Podospora</taxon>
    </lineage>
</organism>
<dbReference type="InterPro" id="IPR001650">
    <property type="entry name" value="Helicase_C-like"/>
</dbReference>
<dbReference type="Pfam" id="PF00271">
    <property type="entry name" value="Helicase_C"/>
    <property type="match status" value="1"/>
</dbReference>
<dbReference type="InterPro" id="IPR011545">
    <property type="entry name" value="DEAD/DEAH_box_helicase_dom"/>
</dbReference>
<evidence type="ECO:0000256" key="7">
    <source>
        <dbReference type="ARBA" id="ARBA00034808"/>
    </source>
</evidence>
<evidence type="ECO:0000256" key="6">
    <source>
        <dbReference type="ARBA" id="ARBA00034617"/>
    </source>
</evidence>
<keyword evidence="5" id="KW-0067">ATP-binding</keyword>
<proteinExistence type="inferred from homology"/>
<dbReference type="PANTHER" id="PTHR13710:SF120">
    <property type="entry name" value="BIFUNCTIONAL 3'-5' EXONUCLEASE_ATP-DEPENDENT HELICASE WRN"/>
    <property type="match status" value="1"/>
</dbReference>
<sequence>MKTRNSSYSSGPPPPGGSASLSYQLAQDAAAPLTPPPTLPSPIKRKRGGEEQGNNDNNVTAEVEKQTRVHTKTSSSAVLKARQLAIINGILNEKFNHSHFRSYQEEVILRVLNGKNTLVVLPTGAGKSLCFQIPALAFEQLDEPTRAGKHGVTVVISPLLALIKDQVDALKKRGIPVGALDSTQTAEEYRATCQALKEGKLRLLYCVPEKLNTKGFVKRLRKSPGGVRLVAVDEAHCVSEWGHSFRPEYLKVARFVRHVEAERVICLTATATAAVTEDVCEVFRIEEEDVFRSMPSRDNLWLQIEHTLGSNNSIARALKFVQENDGPTIIYALFKRQVNQITAKLKEAGLKAEAFHSTIPLQTKRRVQEGFMAGTIRIIVCTIAFGLGIDKADVRNVIQIGLPRSIEEYTQQVGRAGRDDLPAKCVLYVSPDDYMTRKNLEHSHFPSRETITGIIRDIFHVRCRAVPAGGIMTVNQHQQVQKHGGIDGWKLDHVYAALELRFGLLHQLPREEVPGQLRNDSISYIEQYGSNARFRIRVAPLEVNVKEISDEIYSEMENKRNEKIWRAAQFMQMVSGKRCISQALAAHFDEEVDEEADCSSCSVCVKVPATPTASQTMGSGPFAPPVIHVPGLLPPSPVIQGFDEQEVLSCSQLVDHENRAVWGFSQVPIIEAESDSEDGGL</sequence>
<evidence type="ECO:0000256" key="5">
    <source>
        <dbReference type="ARBA" id="ARBA00022840"/>
    </source>
</evidence>
<dbReference type="Gene3D" id="3.40.50.300">
    <property type="entry name" value="P-loop containing nucleotide triphosphate hydrolases"/>
    <property type="match status" value="2"/>
</dbReference>
<dbReference type="GO" id="GO:0043138">
    <property type="term" value="F:3'-5' DNA helicase activity"/>
    <property type="evidence" value="ECO:0007669"/>
    <property type="project" value="UniProtKB-EC"/>
</dbReference>
<dbReference type="InterPro" id="IPR027417">
    <property type="entry name" value="P-loop_NTPase"/>
</dbReference>
<evidence type="ECO:0000256" key="1">
    <source>
        <dbReference type="ARBA" id="ARBA00005446"/>
    </source>
</evidence>
<name>A0AAN6WNP2_9PEZI</name>
<keyword evidence="2" id="KW-0547">Nucleotide-binding</keyword>
<feature type="region of interest" description="Disordered" evidence="8">
    <location>
        <begin position="1"/>
        <end position="74"/>
    </location>
</feature>
<gene>
    <name evidence="11" type="ORF">QBC35DRAFT_507885</name>
</gene>
<keyword evidence="4 11" id="KW-0347">Helicase</keyword>
<evidence type="ECO:0000313" key="12">
    <source>
        <dbReference type="Proteomes" id="UP001302126"/>
    </source>
</evidence>
<dbReference type="Proteomes" id="UP001302126">
    <property type="component" value="Unassembled WGS sequence"/>
</dbReference>
<dbReference type="GO" id="GO:0009378">
    <property type="term" value="F:four-way junction helicase activity"/>
    <property type="evidence" value="ECO:0007669"/>
    <property type="project" value="TreeGrafter"/>
</dbReference>
<accession>A0AAN6WNP2</accession>